<dbReference type="GO" id="GO:0016780">
    <property type="term" value="F:phosphotransferase activity, for other substituted phosphate groups"/>
    <property type="evidence" value="ECO:0007669"/>
    <property type="project" value="TreeGrafter"/>
</dbReference>
<dbReference type="InterPro" id="IPR003362">
    <property type="entry name" value="Bact_transf"/>
</dbReference>
<dbReference type="PANTHER" id="PTHR30576:SF4">
    <property type="entry name" value="UNDECAPRENYL-PHOSPHATE GALACTOSE PHOSPHOTRANSFERASE"/>
    <property type="match status" value="1"/>
</dbReference>
<keyword evidence="4 11" id="KW-0808">Transferase</keyword>
<evidence type="ECO:0000256" key="7">
    <source>
        <dbReference type="ARBA" id="ARBA00023136"/>
    </source>
</evidence>
<dbReference type="GO" id="GO:0005886">
    <property type="term" value="C:plasma membrane"/>
    <property type="evidence" value="ECO:0007669"/>
    <property type="project" value="UniProtKB-SubCell"/>
</dbReference>
<protein>
    <submittedName>
        <fullName evidence="11">Sugar transferase</fullName>
    </submittedName>
</protein>
<keyword evidence="8" id="KW-0270">Exopolysaccharide synthesis</keyword>
<feature type="domain" description="Bacterial sugar transferase" evidence="10">
    <location>
        <begin position="102"/>
        <end position="292"/>
    </location>
</feature>
<sequence length="297" mass="32851">MGRLLGISGGKGDGPRTLLSATGHSGRINQFGLPEAIDVKFFKILLTVWRIDRIGAWGHVRGVCGTVSGFRESALLISPFPIRLPYPANRPVSDTIYRARVKHGLDLALALLLAPLVLPLIAVLALLIRRDGGPVFFGHRRVGRDGAMFTCWKLRTMVPDAEAVLARHLAAHPEAAQAWQRDFKLQDDPRVTRLGRFLRRTSLDELPQIWNVVLGEMSLVGPRPVTPPELEKYAGQSWAYLRMRPGITGLWQVSGRNRVSYAERVGMDVDYAERVSPVVDFAILLATAVVVLARTGR</sequence>
<keyword evidence="5 9" id="KW-0812">Transmembrane</keyword>
<evidence type="ECO:0000256" key="9">
    <source>
        <dbReference type="SAM" id="Phobius"/>
    </source>
</evidence>
<dbReference type="Proteomes" id="UP000464495">
    <property type="component" value="Chromosome"/>
</dbReference>
<gene>
    <name evidence="11" type="ORF">GO499_15175</name>
</gene>
<dbReference type="Pfam" id="PF02397">
    <property type="entry name" value="Bac_transf"/>
    <property type="match status" value="1"/>
</dbReference>
<organism evidence="11 12">
    <name type="scientific">Algicella marina</name>
    <dbReference type="NCBI Taxonomy" id="2683284"/>
    <lineage>
        <taxon>Bacteria</taxon>
        <taxon>Pseudomonadati</taxon>
        <taxon>Pseudomonadota</taxon>
        <taxon>Alphaproteobacteria</taxon>
        <taxon>Rhodobacterales</taxon>
        <taxon>Paracoccaceae</taxon>
        <taxon>Algicella</taxon>
    </lineage>
</organism>
<evidence type="ECO:0000313" key="11">
    <source>
        <dbReference type="EMBL" id="QHQ36421.1"/>
    </source>
</evidence>
<evidence type="ECO:0000313" key="12">
    <source>
        <dbReference type="Proteomes" id="UP000464495"/>
    </source>
</evidence>
<evidence type="ECO:0000256" key="6">
    <source>
        <dbReference type="ARBA" id="ARBA00022989"/>
    </source>
</evidence>
<evidence type="ECO:0000256" key="8">
    <source>
        <dbReference type="ARBA" id="ARBA00023169"/>
    </source>
</evidence>
<evidence type="ECO:0000256" key="5">
    <source>
        <dbReference type="ARBA" id="ARBA00022692"/>
    </source>
</evidence>
<proteinExistence type="inferred from homology"/>
<accession>A0A6P1T3T6</accession>
<dbReference type="PANTHER" id="PTHR30576">
    <property type="entry name" value="COLANIC BIOSYNTHESIS UDP-GLUCOSE LIPID CARRIER TRANSFERASE"/>
    <property type="match status" value="1"/>
</dbReference>
<dbReference type="AlphaFoldDB" id="A0A6P1T3T6"/>
<dbReference type="GO" id="GO:0000271">
    <property type="term" value="P:polysaccharide biosynthetic process"/>
    <property type="evidence" value="ECO:0007669"/>
    <property type="project" value="UniProtKB-KW"/>
</dbReference>
<comment type="subcellular location">
    <subcellularLocation>
        <location evidence="1">Cell membrane</location>
    </subcellularLocation>
</comment>
<feature type="transmembrane region" description="Helical" evidence="9">
    <location>
        <begin position="107"/>
        <end position="128"/>
    </location>
</feature>
<keyword evidence="7 9" id="KW-0472">Membrane</keyword>
<reference evidence="11 12" key="1">
    <citation type="submission" date="2019-12" db="EMBL/GenBank/DDBJ databases">
        <title>Complete genome sequence of Algicella marina strain 9Alg 56(T) isolated from the red alga Tichocarpus crinitus.</title>
        <authorList>
            <person name="Kim S.-G."/>
            <person name="Nedashkovskaya O.I."/>
        </authorList>
    </citation>
    <scope>NUCLEOTIDE SEQUENCE [LARGE SCALE GENOMIC DNA]</scope>
    <source>
        <strain evidence="11 12">9Alg 56</strain>
    </source>
</reference>
<evidence type="ECO:0000256" key="1">
    <source>
        <dbReference type="ARBA" id="ARBA00004236"/>
    </source>
</evidence>
<dbReference type="KEGG" id="amaq:GO499_15175"/>
<keyword evidence="12" id="KW-1185">Reference proteome</keyword>
<evidence type="ECO:0000256" key="3">
    <source>
        <dbReference type="ARBA" id="ARBA00022475"/>
    </source>
</evidence>
<comment type="similarity">
    <text evidence="2">Belongs to the bacterial sugar transferase family.</text>
</comment>
<evidence type="ECO:0000256" key="2">
    <source>
        <dbReference type="ARBA" id="ARBA00006464"/>
    </source>
</evidence>
<keyword evidence="6 9" id="KW-1133">Transmembrane helix</keyword>
<dbReference type="EMBL" id="CP046620">
    <property type="protein sequence ID" value="QHQ36421.1"/>
    <property type="molecule type" value="Genomic_DNA"/>
</dbReference>
<keyword evidence="3" id="KW-1003">Cell membrane</keyword>
<evidence type="ECO:0000256" key="4">
    <source>
        <dbReference type="ARBA" id="ARBA00022679"/>
    </source>
</evidence>
<name>A0A6P1T3T6_9RHOB</name>
<evidence type="ECO:0000259" key="10">
    <source>
        <dbReference type="Pfam" id="PF02397"/>
    </source>
</evidence>